<dbReference type="Pfam" id="PF03775">
    <property type="entry name" value="MinC_C"/>
    <property type="match status" value="1"/>
</dbReference>
<keyword evidence="3 6" id="KW-0717">Septation</keyword>
<evidence type="ECO:0000256" key="3">
    <source>
        <dbReference type="ARBA" id="ARBA00023210"/>
    </source>
</evidence>
<feature type="domain" description="Septum formation inhibitor MinC N-terminal" evidence="8">
    <location>
        <begin position="8"/>
        <end position="78"/>
    </location>
</feature>
<dbReference type="GO" id="GO:0051302">
    <property type="term" value="P:regulation of cell division"/>
    <property type="evidence" value="ECO:0007669"/>
    <property type="project" value="InterPro"/>
</dbReference>
<evidence type="ECO:0000313" key="10">
    <source>
        <dbReference type="Proteomes" id="UP000244948"/>
    </source>
</evidence>
<dbReference type="AlphaFoldDB" id="A0A2U2AIM9"/>
<dbReference type="Gene3D" id="2.160.20.70">
    <property type="match status" value="1"/>
</dbReference>
<evidence type="ECO:0000256" key="5">
    <source>
        <dbReference type="ARBA" id="ARBA00025606"/>
    </source>
</evidence>
<dbReference type="SUPFAM" id="SSF63848">
    <property type="entry name" value="Cell-division inhibitor MinC, C-terminal domain"/>
    <property type="match status" value="1"/>
</dbReference>
<reference evidence="9 10" key="1">
    <citation type="journal article" date="2018" name="Genome Announc.">
        <title>Ignatzschineria cameli sp. nov., isolated from necrotic foot tissue of dromedaries (Camelus dromedarius) and associated maggots (Wohlfahrtia species) in Dubai.</title>
        <authorList>
            <person name="Tsang C.C."/>
            <person name="Tang J.Y."/>
            <person name="Fong J.Y."/>
            <person name="Kinne J."/>
            <person name="Lee H.H."/>
            <person name="Joseph M."/>
            <person name="Jose S."/>
            <person name="Schuster R.K."/>
            <person name="Tang Y."/>
            <person name="Sivakumar S."/>
            <person name="Chen J.H."/>
            <person name="Teng J.L."/>
            <person name="Lau S.K."/>
            <person name="Wernery U."/>
            <person name="Woo P.C."/>
        </authorList>
    </citation>
    <scope>NUCLEOTIDE SEQUENCE [LARGE SCALE GENOMIC DNA]</scope>
    <source>
        <strain evidence="9 10">KCTC 22643</strain>
    </source>
</reference>
<organism evidence="9 10">
    <name type="scientific">Ignatzschineria indica</name>
    <dbReference type="NCBI Taxonomy" id="472583"/>
    <lineage>
        <taxon>Bacteria</taxon>
        <taxon>Pseudomonadati</taxon>
        <taxon>Pseudomonadota</taxon>
        <taxon>Gammaproteobacteria</taxon>
        <taxon>Cardiobacteriales</taxon>
        <taxon>Ignatzschineriaceae</taxon>
        <taxon>Ignatzschineria</taxon>
    </lineage>
</organism>
<dbReference type="GO" id="GO:0000917">
    <property type="term" value="P:division septum assembly"/>
    <property type="evidence" value="ECO:0007669"/>
    <property type="project" value="UniProtKB-KW"/>
</dbReference>
<dbReference type="InterPro" id="IPR007874">
    <property type="entry name" value="MinC_N"/>
</dbReference>
<evidence type="ECO:0000256" key="6">
    <source>
        <dbReference type="HAMAP-Rule" id="MF_00267"/>
    </source>
</evidence>
<feature type="domain" description="Septum formation inhibitor MinC C-terminal" evidence="7">
    <location>
        <begin position="152"/>
        <end position="251"/>
    </location>
</feature>
<evidence type="ECO:0000256" key="4">
    <source>
        <dbReference type="ARBA" id="ARBA00023306"/>
    </source>
</evidence>
<comment type="subunit">
    <text evidence="6">Interacts with MinD and FtsZ.</text>
</comment>
<dbReference type="GO" id="GO:0000902">
    <property type="term" value="P:cell morphogenesis"/>
    <property type="evidence" value="ECO:0007669"/>
    <property type="project" value="InterPro"/>
</dbReference>
<evidence type="ECO:0000256" key="1">
    <source>
        <dbReference type="ARBA" id="ARBA00006291"/>
    </source>
</evidence>
<dbReference type="InterPro" id="IPR036145">
    <property type="entry name" value="MinC_C_sf"/>
</dbReference>
<accession>A0A2U2AIM9</accession>
<dbReference type="EMBL" id="QEWR01000004">
    <property type="protein sequence ID" value="PWD82497.1"/>
    <property type="molecule type" value="Genomic_DNA"/>
</dbReference>
<dbReference type="PANTHER" id="PTHR34108">
    <property type="entry name" value="SEPTUM SITE-DETERMINING PROTEIN MINC"/>
    <property type="match status" value="1"/>
</dbReference>
<dbReference type="NCBIfam" id="TIGR01222">
    <property type="entry name" value="minC"/>
    <property type="match status" value="1"/>
</dbReference>
<keyword evidence="10" id="KW-1185">Reference proteome</keyword>
<dbReference type="Pfam" id="PF05209">
    <property type="entry name" value="MinC_N"/>
    <property type="match status" value="1"/>
</dbReference>
<comment type="caution">
    <text evidence="9">The sequence shown here is derived from an EMBL/GenBank/DDBJ whole genome shotgun (WGS) entry which is preliminary data.</text>
</comment>
<name>A0A2U2AIM9_9GAMM</name>
<sequence>MSQSKIYQLKGELSTMMVLYLRGIDLKLLEDELSRQIDSSPQLFRGIPIIVDLSAIKVGNSLDLKWLKNLLLNRDLIPVGLRNANEDLAVKAGNAGWALLAGNGGRSREIELNSAEIVAKEQREISHEEVAEEVTPQEVVEPAEPIETMMHVQQVRSGQQLSVPQGDLVVINSVNEGAELLVDGNIHVYGALRGRALAGIHGNRSARIFCQSLEAELVAIAGFYRMQEDIPAELRGKTVQIYLDQDELKIEQLVK</sequence>
<dbReference type="PANTHER" id="PTHR34108:SF1">
    <property type="entry name" value="SEPTUM SITE-DETERMINING PROTEIN MINC"/>
    <property type="match status" value="1"/>
</dbReference>
<evidence type="ECO:0000256" key="2">
    <source>
        <dbReference type="ARBA" id="ARBA00022618"/>
    </source>
</evidence>
<evidence type="ECO:0000259" key="7">
    <source>
        <dbReference type="Pfam" id="PF03775"/>
    </source>
</evidence>
<protein>
    <recommendedName>
        <fullName evidence="6">Probable septum site-determining protein MinC</fullName>
    </recommendedName>
</protein>
<dbReference type="GO" id="GO:1901891">
    <property type="term" value="P:regulation of cell septum assembly"/>
    <property type="evidence" value="ECO:0007669"/>
    <property type="project" value="InterPro"/>
</dbReference>
<comment type="similarity">
    <text evidence="1 6">Belongs to the MinC family.</text>
</comment>
<dbReference type="RefSeq" id="WP_094567630.1">
    <property type="nucleotide sequence ID" value="NZ_BMXZ01000003.1"/>
</dbReference>
<evidence type="ECO:0000313" key="9">
    <source>
        <dbReference type="EMBL" id="PWD82497.1"/>
    </source>
</evidence>
<gene>
    <name evidence="6" type="primary">minC</name>
    <name evidence="9" type="ORF">DC082_07620</name>
</gene>
<keyword evidence="2 6" id="KW-0132">Cell division</keyword>
<dbReference type="Proteomes" id="UP000244948">
    <property type="component" value="Unassembled WGS sequence"/>
</dbReference>
<keyword evidence="4 6" id="KW-0131">Cell cycle</keyword>
<dbReference type="InterPro" id="IPR013033">
    <property type="entry name" value="MinC"/>
</dbReference>
<evidence type="ECO:0000259" key="8">
    <source>
        <dbReference type="Pfam" id="PF05209"/>
    </source>
</evidence>
<dbReference type="InterPro" id="IPR005526">
    <property type="entry name" value="Septum_form_inhib_MinC_C"/>
</dbReference>
<dbReference type="Gene3D" id="3.30.70.260">
    <property type="match status" value="1"/>
</dbReference>
<proteinExistence type="inferred from homology"/>
<comment type="function">
    <text evidence="5 6">Cell division inhibitor that blocks the formation of polar Z ring septums. Rapidly oscillates between the poles of the cell to destabilize FtsZ filaments that have formed before they mature into polar Z rings. Prevents FtsZ polymerization.</text>
</comment>
<dbReference type="HAMAP" id="MF_00267">
    <property type="entry name" value="MinC"/>
    <property type="match status" value="1"/>
</dbReference>
<dbReference type="InterPro" id="IPR016098">
    <property type="entry name" value="CAP/MinC_C"/>
</dbReference>